<dbReference type="AlphaFoldDB" id="A0A0V1CKC3"/>
<dbReference type="Proteomes" id="UP000054653">
    <property type="component" value="Unassembled WGS sequence"/>
</dbReference>
<reference evidence="1 2" key="1">
    <citation type="submission" date="2015-01" db="EMBL/GenBank/DDBJ databases">
        <title>Evolution of Trichinella species and genotypes.</title>
        <authorList>
            <person name="Korhonen P.K."/>
            <person name="Edoardo P."/>
            <person name="Giuseppe L.R."/>
            <person name="Gasser R.B."/>
        </authorList>
    </citation>
    <scope>NUCLEOTIDE SEQUENCE [LARGE SCALE GENOMIC DNA]</scope>
    <source>
        <strain evidence="1">ISS120</strain>
    </source>
</reference>
<sequence length="78" mass="8953">MIKIGKFSVLLGLFPSSSKSDHVDQIAAASSENFWVTQLKTRIDCESSRLRKEFTRNTSFKIFVLFIKQLGNLLQRKC</sequence>
<evidence type="ECO:0000313" key="1">
    <source>
        <dbReference type="EMBL" id="KRY49655.1"/>
    </source>
</evidence>
<name>A0A0V1CKC3_TRIBR</name>
<comment type="caution">
    <text evidence="1">The sequence shown here is derived from an EMBL/GenBank/DDBJ whole genome shotgun (WGS) entry which is preliminary data.</text>
</comment>
<dbReference type="EMBL" id="JYDI01000169">
    <property type="protein sequence ID" value="KRY49655.1"/>
    <property type="molecule type" value="Genomic_DNA"/>
</dbReference>
<organism evidence="1 2">
    <name type="scientific">Trichinella britovi</name>
    <name type="common">Parasitic roundworm</name>
    <dbReference type="NCBI Taxonomy" id="45882"/>
    <lineage>
        <taxon>Eukaryota</taxon>
        <taxon>Metazoa</taxon>
        <taxon>Ecdysozoa</taxon>
        <taxon>Nematoda</taxon>
        <taxon>Enoplea</taxon>
        <taxon>Dorylaimia</taxon>
        <taxon>Trichinellida</taxon>
        <taxon>Trichinellidae</taxon>
        <taxon>Trichinella</taxon>
    </lineage>
</organism>
<gene>
    <name evidence="1" type="ORF">T03_17202</name>
</gene>
<proteinExistence type="predicted"/>
<keyword evidence="2" id="KW-1185">Reference proteome</keyword>
<evidence type="ECO:0000313" key="2">
    <source>
        <dbReference type="Proteomes" id="UP000054653"/>
    </source>
</evidence>
<accession>A0A0V1CKC3</accession>
<protein>
    <submittedName>
        <fullName evidence="1">Uncharacterized protein</fullName>
    </submittedName>
</protein>